<evidence type="ECO:0000259" key="1">
    <source>
        <dbReference type="Pfam" id="PF07727"/>
    </source>
</evidence>
<dbReference type="EMBL" id="QGNW01002497">
    <property type="protein sequence ID" value="RVW19345.1"/>
    <property type="molecule type" value="Genomic_DNA"/>
</dbReference>
<dbReference type="Proteomes" id="UP000288805">
    <property type="component" value="Unassembled WGS sequence"/>
</dbReference>
<proteinExistence type="predicted"/>
<dbReference type="InterPro" id="IPR013103">
    <property type="entry name" value="RVT_2"/>
</dbReference>
<dbReference type="SUPFAM" id="SSF56672">
    <property type="entry name" value="DNA/RNA polymerases"/>
    <property type="match status" value="1"/>
</dbReference>
<sequence>MRKSSYMRLQVGIDDKTFDQIEVRLSKLMCMISLCVKLWQIPHLSYKMQTAFEFNELLGISVLLRVLKHLVNRNYTLPPSKQAVGCKWVYKLNFRVDGTLERHKAPLVAKEYTQQEAIHGWHLVQLDMNNVFFHNDLTEEVYMYLPQGYHHEGKTPPNTVCFTQAVLVYVDHDIIVANNDSNGNAGLKCFLDSQFKLKDLRQFKYFLGLEVAKSKKGIFVSQRLYALQLLSKAEFLGC</sequence>
<evidence type="ECO:0000313" key="2">
    <source>
        <dbReference type="EMBL" id="RVW19345.1"/>
    </source>
</evidence>
<evidence type="ECO:0000313" key="3">
    <source>
        <dbReference type="Proteomes" id="UP000288805"/>
    </source>
</evidence>
<dbReference type="Pfam" id="PF07727">
    <property type="entry name" value="RVT_2"/>
    <property type="match status" value="1"/>
</dbReference>
<accession>A0A438C7V8</accession>
<feature type="domain" description="Reverse transcriptase Ty1/copia-type" evidence="1">
    <location>
        <begin position="166"/>
        <end position="237"/>
    </location>
</feature>
<gene>
    <name evidence="2" type="primary">RE2_64</name>
    <name evidence="2" type="ORF">CK203_090403</name>
</gene>
<dbReference type="AlphaFoldDB" id="A0A438C7V8"/>
<comment type="caution">
    <text evidence="2">The sequence shown here is derived from an EMBL/GenBank/DDBJ whole genome shotgun (WGS) entry which is preliminary data.</text>
</comment>
<protein>
    <submittedName>
        <fullName evidence="2">Retrovirus-related Pol polyprotein from transposon RE2</fullName>
    </submittedName>
</protein>
<organism evidence="2 3">
    <name type="scientific">Vitis vinifera</name>
    <name type="common">Grape</name>
    <dbReference type="NCBI Taxonomy" id="29760"/>
    <lineage>
        <taxon>Eukaryota</taxon>
        <taxon>Viridiplantae</taxon>
        <taxon>Streptophyta</taxon>
        <taxon>Embryophyta</taxon>
        <taxon>Tracheophyta</taxon>
        <taxon>Spermatophyta</taxon>
        <taxon>Magnoliopsida</taxon>
        <taxon>eudicotyledons</taxon>
        <taxon>Gunneridae</taxon>
        <taxon>Pentapetalae</taxon>
        <taxon>rosids</taxon>
        <taxon>Vitales</taxon>
        <taxon>Vitaceae</taxon>
        <taxon>Viteae</taxon>
        <taxon>Vitis</taxon>
    </lineage>
</organism>
<reference evidence="2 3" key="1">
    <citation type="journal article" date="2018" name="PLoS Genet.">
        <title>Population sequencing reveals clonal diversity and ancestral inbreeding in the grapevine cultivar Chardonnay.</title>
        <authorList>
            <person name="Roach M.J."/>
            <person name="Johnson D.L."/>
            <person name="Bohlmann J."/>
            <person name="van Vuuren H.J."/>
            <person name="Jones S.J."/>
            <person name="Pretorius I.S."/>
            <person name="Schmidt S.A."/>
            <person name="Borneman A.R."/>
        </authorList>
    </citation>
    <scope>NUCLEOTIDE SEQUENCE [LARGE SCALE GENOMIC DNA]</scope>
    <source>
        <strain evidence="3">cv. Chardonnay</strain>
        <tissue evidence="2">Leaf</tissue>
    </source>
</reference>
<name>A0A438C7V8_VITVI</name>
<dbReference type="InterPro" id="IPR043502">
    <property type="entry name" value="DNA/RNA_pol_sf"/>
</dbReference>